<dbReference type="RefSeq" id="XP_049125633.1">
    <property type="nucleotide sequence ID" value="XM_049269676.1"/>
</dbReference>
<accession>A0AA37P096</accession>
<organism evidence="1 2">
    <name type="scientific">Colletotrichum spaethianum</name>
    <dbReference type="NCBI Taxonomy" id="700344"/>
    <lineage>
        <taxon>Eukaryota</taxon>
        <taxon>Fungi</taxon>
        <taxon>Dikarya</taxon>
        <taxon>Ascomycota</taxon>
        <taxon>Pezizomycotina</taxon>
        <taxon>Sordariomycetes</taxon>
        <taxon>Hypocreomycetidae</taxon>
        <taxon>Glomerellales</taxon>
        <taxon>Glomerellaceae</taxon>
        <taxon>Colletotrichum</taxon>
        <taxon>Colletotrichum spaethianum species complex</taxon>
    </lineage>
</organism>
<dbReference type="AlphaFoldDB" id="A0AA37P096"/>
<dbReference type="EMBL" id="BQXU01000007">
    <property type="protein sequence ID" value="GKT43283.1"/>
    <property type="molecule type" value="Genomic_DNA"/>
</dbReference>
<evidence type="ECO:0000313" key="2">
    <source>
        <dbReference type="Proteomes" id="UP001055115"/>
    </source>
</evidence>
<reference evidence="1 2" key="1">
    <citation type="submission" date="2022-03" db="EMBL/GenBank/DDBJ databases">
        <title>Genome data of Colletotrichum spp.</title>
        <authorList>
            <person name="Utami Y.D."/>
            <person name="Hiruma K."/>
        </authorList>
    </citation>
    <scope>NUCLEOTIDE SEQUENCE [LARGE SCALE GENOMIC DNA]</scope>
    <source>
        <strain evidence="1 2">MAFF 239500</strain>
    </source>
</reference>
<keyword evidence="2" id="KW-1185">Reference proteome</keyword>
<proteinExistence type="predicted"/>
<evidence type="ECO:0000313" key="1">
    <source>
        <dbReference type="EMBL" id="GKT43283.1"/>
    </source>
</evidence>
<protein>
    <submittedName>
        <fullName evidence="1">Uncharacterized protein</fullName>
    </submittedName>
</protein>
<name>A0AA37P096_9PEZI</name>
<dbReference type="GeneID" id="73324266"/>
<gene>
    <name evidence="1" type="ORF">ColSpa_03464</name>
</gene>
<dbReference type="Proteomes" id="UP001055115">
    <property type="component" value="Unassembled WGS sequence"/>
</dbReference>
<sequence>MPFATVVTEGSDKSTPLAPHECCTCHQGPSPCQASSVMTQGFYIQVRYRGPRPSTRDAQRKELE</sequence>
<comment type="caution">
    <text evidence="1">The sequence shown here is derived from an EMBL/GenBank/DDBJ whole genome shotgun (WGS) entry which is preliminary data.</text>
</comment>